<comment type="caution">
    <text evidence="2">The sequence shown here is derived from an EMBL/GenBank/DDBJ whole genome shotgun (WGS) entry which is preliminary data.</text>
</comment>
<dbReference type="AlphaFoldDB" id="A0A3A6QAM7"/>
<evidence type="ECO:0000313" key="2">
    <source>
        <dbReference type="EMBL" id="RJX49372.1"/>
    </source>
</evidence>
<dbReference type="Gene3D" id="1.10.10.10">
    <property type="entry name" value="Winged helix-like DNA-binding domain superfamily/Winged helix DNA-binding domain"/>
    <property type="match status" value="1"/>
</dbReference>
<proteinExistence type="predicted"/>
<dbReference type="Pfam" id="PF04255">
    <property type="entry name" value="DUF433"/>
    <property type="match status" value="1"/>
</dbReference>
<evidence type="ECO:0008006" key="4">
    <source>
        <dbReference type="Google" id="ProtNLM"/>
    </source>
</evidence>
<organism evidence="2 3">
    <name type="scientific">Halonotius pteroides</name>
    <dbReference type="NCBI Taxonomy" id="268735"/>
    <lineage>
        <taxon>Archaea</taxon>
        <taxon>Methanobacteriati</taxon>
        <taxon>Methanobacteriota</taxon>
        <taxon>Stenosarchaea group</taxon>
        <taxon>Halobacteria</taxon>
        <taxon>Halobacteriales</taxon>
        <taxon>Haloferacaceae</taxon>
        <taxon>Halonotius</taxon>
    </lineage>
</organism>
<dbReference type="InterPro" id="IPR007367">
    <property type="entry name" value="DUF433"/>
</dbReference>
<dbReference type="InterPro" id="IPR009057">
    <property type="entry name" value="Homeodomain-like_sf"/>
</dbReference>
<feature type="region of interest" description="Disordered" evidence="1">
    <location>
        <begin position="1"/>
        <end position="21"/>
    </location>
</feature>
<gene>
    <name evidence="2" type="ORF">DP106_09250</name>
</gene>
<dbReference type="SUPFAM" id="SSF46689">
    <property type="entry name" value="Homeodomain-like"/>
    <property type="match status" value="1"/>
</dbReference>
<dbReference type="InterPro" id="IPR036388">
    <property type="entry name" value="WH-like_DNA-bd_sf"/>
</dbReference>
<evidence type="ECO:0000256" key="1">
    <source>
        <dbReference type="SAM" id="MobiDB-lite"/>
    </source>
</evidence>
<protein>
    <recommendedName>
        <fullName evidence="4">DUF433 domain-containing protein</fullName>
    </recommendedName>
</protein>
<sequence>MATAEYRIVSGSESELHKEPHLPDSRVTVREIHDRVETRGCSPATVANRFSLDIASVYEALAYYHANPEIMMRVERRHDKAAALADKKSSLHPPTAE</sequence>
<dbReference type="Proteomes" id="UP000281564">
    <property type="component" value="Unassembled WGS sequence"/>
</dbReference>
<dbReference type="RefSeq" id="WP_120084868.1">
    <property type="nucleotide sequence ID" value="NZ_QMDW01000011.1"/>
</dbReference>
<dbReference type="OrthoDB" id="190701at2157"/>
<keyword evidence="3" id="KW-1185">Reference proteome</keyword>
<reference evidence="2 3" key="1">
    <citation type="submission" date="2018-06" db="EMBL/GenBank/DDBJ databases">
        <title>Halonotius sp. F13-13 a new haloarchaeeon isolated from a solar saltern from Isla Cristina, Huelva, Spain.</title>
        <authorList>
            <person name="Duran-Viseras A."/>
            <person name="Sanchez-Porro C."/>
            <person name="Ventosa A."/>
        </authorList>
    </citation>
    <scope>NUCLEOTIDE SEQUENCE [LARGE SCALE GENOMIC DNA]</scope>
    <source>
        <strain evidence="2 3">CECT 7525</strain>
    </source>
</reference>
<name>A0A3A6QAM7_9EURY</name>
<evidence type="ECO:0000313" key="3">
    <source>
        <dbReference type="Proteomes" id="UP000281564"/>
    </source>
</evidence>
<accession>A0A3A6QAM7</accession>
<dbReference type="EMBL" id="QMDW01000011">
    <property type="protein sequence ID" value="RJX49372.1"/>
    <property type="molecule type" value="Genomic_DNA"/>
</dbReference>